<keyword evidence="3" id="KW-1003">Cell membrane</keyword>
<dbReference type="InterPro" id="IPR036259">
    <property type="entry name" value="MFS_trans_sf"/>
</dbReference>
<feature type="domain" description="Major facilitator superfamily (MFS) profile" evidence="7">
    <location>
        <begin position="1"/>
        <end position="407"/>
    </location>
</feature>
<dbReference type="PANTHER" id="PTHR23517:SF3">
    <property type="entry name" value="INTEGRAL MEMBRANE TRANSPORT PROTEIN"/>
    <property type="match status" value="1"/>
</dbReference>
<evidence type="ECO:0000256" key="4">
    <source>
        <dbReference type="ARBA" id="ARBA00022692"/>
    </source>
</evidence>
<keyword evidence="2" id="KW-0813">Transport</keyword>
<evidence type="ECO:0000256" key="3">
    <source>
        <dbReference type="ARBA" id="ARBA00022475"/>
    </source>
</evidence>
<sequence>MRGGTWLPWVMWGLGALCYLSALFHRMSLSVAGLTAQDRFGIDATGLAAFSVVQLALYAALQVPVGIGADRFGPRRLLLTGMISMTAGTILFALAGGFPAAMAGRALIGAGDACMFVSTLRIVHNWFAGHRYAFVAALTGMIGGLGQLIATAPLSALLEARGWTGSFLIAAAVTVFVLVVTAIALKEAPSGVESRVTAVERPVTGLRQAWRTPGTRHAMWTHFTLMGTFVSFTAVLGQPYLVTAHARTPAAAGSLLAVVVLGFVLVSTAGGRLASRRPSVRAPLVLGAAVVTTACGALLVAVPGPAPTWLLAAALFLIGACGGVSMLAFDLARSSNAVHRAGIATGVANMGGFGFAVVAQLGTGVLLDTLSGSGMAPPSAHRAAFAVPLALAAGGLLAMIRSHRYAGSPVPGGTGEQPVLQNSAG</sequence>
<dbReference type="STRING" id="530584.SAMN05421630_114151"/>
<dbReference type="EMBL" id="FMZE01000014">
    <property type="protein sequence ID" value="SDD92440.1"/>
    <property type="molecule type" value="Genomic_DNA"/>
</dbReference>
<dbReference type="GO" id="GO:0005886">
    <property type="term" value="C:plasma membrane"/>
    <property type="evidence" value="ECO:0007669"/>
    <property type="project" value="UniProtKB-SubCell"/>
</dbReference>
<accession>A0A1G6YQ51</accession>
<dbReference type="SUPFAM" id="SSF103473">
    <property type="entry name" value="MFS general substrate transporter"/>
    <property type="match status" value="1"/>
</dbReference>
<evidence type="ECO:0000256" key="6">
    <source>
        <dbReference type="ARBA" id="ARBA00023136"/>
    </source>
</evidence>
<dbReference type="Proteomes" id="UP000199494">
    <property type="component" value="Unassembled WGS sequence"/>
</dbReference>
<reference evidence="8 9" key="1">
    <citation type="submission" date="2016-10" db="EMBL/GenBank/DDBJ databases">
        <authorList>
            <person name="de Groot N.N."/>
        </authorList>
    </citation>
    <scope>NUCLEOTIDE SEQUENCE [LARGE SCALE GENOMIC DNA]</scope>
    <source>
        <strain evidence="8 9">CGMCC 4.5506</strain>
    </source>
</reference>
<dbReference type="Gene3D" id="1.20.1250.20">
    <property type="entry name" value="MFS general substrate transporter like domains"/>
    <property type="match status" value="2"/>
</dbReference>
<evidence type="ECO:0000313" key="8">
    <source>
        <dbReference type="EMBL" id="SDD92440.1"/>
    </source>
</evidence>
<evidence type="ECO:0000256" key="1">
    <source>
        <dbReference type="ARBA" id="ARBA00004651"/>
    </source>
</evidence>
<protein>
    <submittedName>
        <fullName evidence="8">Nitrate/nitrite transporter NarK</fullName>
    </submittedName>
</protein>
<dbReference type="AlphaFoldDB" id="A0A1G6YQ51"/>
<gene>
    <name evidence="8" type="ORF">SAMN05421630_114151</name>
</gene>
<evidence type="ECO:0000256" key="5">
    <source>
        <dbReference type="ARBA" id="ARBA00022989"/>
    </source>
</evidence>
<dbReference type="PANTHER" id="PTHR23517">
    <property type="entry name" value="RESISTANCE PROTEIN MDTM, PUTATIVE-RELATED-RELATED"/>
    <property type="match status" value="1"/>
</dbReference>
<dbReference type="PROSITE" id="PS50850">
    <property type="entry name" value="MFS"/>
    <property type="match status" value="1"/>
</dbReference>
<dbReference type="RefSeq" id="WP_245865772.1">
    <property type="nucleotide sequence ID" value="NZ_CP016353.1"/>
</dbReference>
<keyword evidence="4" id="KW-0812">Transmembrane</keyword>
<dbReference type="InterPro" id="IPR020846">
    <property type="entry name" value="MFS_dom"/>
</dbReference>
<dbReference type="InterPro" id="IPR011701">
    <property type="entry name" value="MFS"/>
</dbReference>
<evidence type="ECO:0000256" key="2">
    <source>
        <dbReference type="ARBA" id="ARBA00022448"/>
    </source>
</evidence>
<comment type="subcellular location">
    <subcellularLocation>
        <location evidence="1">Cell membrane</location>
        <topology evidence="1">Multi-pass membrane protein</topology>
    </subcellularLocation>
</comment>
<keyword evidence="5" id="KW-1133">Transmembrane helix</keyword>
<evidence type="ECO:0000313" key="9">
    <source>
        <dbReference type="Proteomes" id="UP000199494"/>
    </source>
</evidence>
<dbReference type="InterPro" id="IPR050171">
    <property type="entry name" value="MFS_Transporters"/>
</dbReference>
<dbReference type="CDD" id="cd06174">
    <property type="entry name" value="MFS"/>
    <property type="match status" value="1"/>
</dbReference>
<name>A0A1G6YQ51_9PSEU</name>
<keyword evidence="6" id="KW-0472">Membrane</keyword>
<evidence type="ECO:0000259" key="7">
    <source>
        <dbReference type="PROSITE" id="PS50850"/>
    </source>
</evidence>
<keyword evidence="9" id="KW-1185">Reference proteome</keyword>
<dbReference type="Pfam" id="PF07690">
    <property type="entry name" value="MFS_1"/>
    <property type="match status" value="1"/>
</dbReference>
<organism evidence="8 9">
    <name type="scientific">Prauserella marina</name>
    <dbReference type="NCBI Taxonomy" id="530584"/>
    <lineage>
        <taxon>Bacteria</taxon>
        <taxon>Bacillati</taxon>
        <taxon>Actinomycetota</taxon>
        <taxon>Actinomycetes</taxon>
        <taxon>Pseudonocardiales</taxon>
        <taxon>Pseudonocardiaceae</taxon>
        <taxon>Prauserella</taxon>
    </lineage>
</organism>
<dbReference type="GO" id="GO:0022857">
    <property type="term" value="F:transmembrane transporter activity"/>
    <property type="evidence" value="ECO:0007669"/>
    <property type="project" value="InterPro"/>
</dbReference>
<proteinExistence type="predicted"/>